<keyword evidence="6 11" id="KW-0472">Membrane</keyword>
<evidence type="ECO:0000256" key="7">
    <source>
        <dbReference type="ARBA" id="ARBA00023170"/>
    </source>
</evidence>
<comment type="subcellular location">
    <subcellularLocation>
        <location evidence="11">Cell membrane</location>
        <topology evidence="11">Multi-pass membrane protein</topology>
    </subcellularLocation>
    <subcellularLocation>
        <location evidence="2">Membrane</location>
        <topology evidence="2">Multi-pass membrane protein</topology>
    </subcellularLocation>
</comment>
<keyword evidence="11" id="KW-1003">Cell membrane</keyword>
<dbReference type="PRINTS" id="PR00245">
    <property type="entry name" value="OLFACTORYR"/>
</dbReference>
<dbReference type="PROSITE" id="PS50262">
    <property type="entry name" value="G_PROTEIN_RECEP_F1_2"/>
    <property type="match status" value="1"/>
</dbReference>
<keyword evidence="3 10" id="KW-0812">Transmembrane</keyword>
<dbReference type="SUPFAM" id="SSF81321">
    <property type="entry name" value="Family A G protein-coupled receptor-like"/>
    <property type="match status" value="1"/>
</dbReference>
<dbReference type="STRING" id="118200.A0A093G9T7"/>
<dbReference type="InterPro" id="IPR000725">
    <property type="entry name" value="Olfact_rcpt"/>
</dbReference>
<comment type="similarity">
    <text evidence="10">Belongs to the G-protein coupled receptor 1 family.</text>
</comment>
<evidence type="ECO:0000256" key="4">
    <source>
        <dbReference type="ARBA" id="ARBA00022989"/>
    </source>
</evidence>
<evidence type="ECO:0000313" key="14">
    <source>
        <dbReference type="Proteomes" id="UP000053875"/>
    </source>
</evidence>
<evidence type="ECO:0000256" key="11">
    <source>
        <dbReference type="RuleBase" id="RU363047"/>
    </source>
</evidence>
<dbReference type="CDD" id="cd15230">
    <property type="entry name" value="7tmA_OR5-like"/>
    <property type="match status" value="1"/>
</dbReference>
<dbReference type="Gene3D" id="1.20.1070.10">
    <property type="entry name" value="Rhodopsin 7-helix transmembrane proteins"/>
    <property type="match status" value="1"/>
</dbReference>
<dbReference type="Proteomes" id="UP000053875">
    <property type="component" value="Unassembled WGS sequence"/>
</dbReference>
<evidence type="ECO:0000256" key="2">
    <source>
        <dbReference type="ARBA" id="ARBA00004141"/>
    </source>
</evidence>
<dbReference type="FunFam" id="1.20.1070.10:FF:000003">
    <property type="entry name" value="Olfactory receptor"/>
    <property type="match status" value="1"/>
</dbReference>
<evidence type="ECO:0000256" key="9">
    <source>
        <dbReference type="ARBA" id="ARBA00023224"/>
    </source>
</evidence>
<keyword evidence="4 11" id="KW-1133">Transmembrane helix</keyword>
<evidence type="ECO:0000259" key="12">
    <source>
        <dbReference type="PROSITE" id="PS50262"/>
    </source>
</evidence>
<dbReference type="PRINTS" id="PR00237">
    <property type="entry name" value="GPCRRHODOPSN"/>
</dbReference>
<organism evidence="13 14">
    <name type="scientific">Dryobates pubescens</name>
    <name type="common">Downy woodpecker</name>
    <name type="synonym">Picoides pubescens</name>
    <dbReference type="NCBI Taxonomy" id="118200"/>
    <lineage>
        <taxon>Eukaryota</taxon>
        <taxon>Metazoa</taxon>
        <taxon>Chordata</taxon>
        <taxon>Craniata</taxon>
        <taxon>Vertebrata</taxon>
        <taxon>Euteleostomi</taxon>
        <taxon>Archelosauria</taxon>
        <taxon>Archosauria</taxon>
        <taxon>Dinosauria</taxon>
        <taxon>Saurischia</taxon>
        <taxon>Theropoda</taxon>
        <taxon>Coelurosauria</taxon>
        <taxon>Aves</taxon>
        <taxon>Neognathae</taxon>
        <taxon>Neoaves</taxon>
        <taxon>Telluraves</taxon>
        <taxon>Coraciimorphae</taxon>
        <taxon>Piciformes</taxon>
        <taxon>Picidae</taxon>
        <taxon>Dryobates</taxon>
    </lineage>
</organism>
<comment type="function">
    <text evidence="1">Odorant receptor.</text>
</comment>
<evidence type="ECO:0000256" key="5">
    <source>
        <dbReference type="ARBA" id="ARBA00023040"/>
    </source>
</evidence>
<keyword evidence="11" id="KW-0552">Olfaction</keyword>
<proteinExistence type="inferred from homology"/>
<dbReference type="PROSITE" id="PS00237">
    <property type="entry name" value="G_PROTEIN_RECEP_F1_1"/>
    <property type="match status" value="1"/>
</dbReference>
<feature type="non-terminal residue" evidence="13">
    <location>
        <position position="1"/>
    </location>
</feature>
<dbReference type="GO" id="GO:0004984">
    <property type="term" value="F:olfactory receptor activity"/>
    <property type="evidence" value="ECO:0007669"/>
    <property type="project" value="InterPro"/>
</dbReference>
<keyword evidence="8" id="KW-0325">Glycoprotein</keyword>
<keyword evidence="7 10" id="KW-0675">Receptor</keyword>
<sequence length="295" mass="32241">FLLLGITDSPGGQSLLFGLLLSMYLVTLVGNIGLMVLVWLVPSLHTPMYFFLTHLSFTDVCSSTVICPRMLTALWSGKKAISFAACVTQFHGFSLFATAECHLLAVMAYDRYVAVCQPLLYLSAFSGRLCWRLVASSYLLAFLSATIYTSCTFGGSFCGPKQIDHFFCDASPVLKLSCSATRSREEAIALLVALNGVATATTILASYSCILCTVLRMSSPQGSSRAFKTCLSHLAAVSLYYGTIFFTYLQPVSSHGRRDKVVSIFYTVITPMLNPFIYSLRNKEVQGALVKCSSR</sequence>
<dbReference type="Pfam" id="PF13853">
    <property type="entry name" value="7tm_4"/>
    <property type="match status" value="1"/>
</dbReference>
<keyword evidence="11" id="KW-0716">Sensory transduction</keyword>
<dbReference type="GO" id="GO:0005886">
    <property type="term" value="C:plasma membrane"/>
    <property type="evidence" value="ECO:0007669"/>
    <property type="project" value="UniProtKB-SubCell"/>
</dbReference>
<feature type="domain" description="G-protein coupled receptors family 1 profile" evidence="12">
    <location>
        <begin position="30"/>
        <end position="278"/>
    </location>
</feature>
<evidence type="ECO:0000313" key="13">
    <source>
        <dbReference type="EMBL" id="KFV66975.1"/>
    </source>
</evidence>
<dbReference type="InterPro" id="IPR017452">
    <property type="entry name" value="GPCR_Rhodpsn_7TM"/>
</dbReference>
<evidence type="ECO:0000256" key="3">
    <source>
        <dbReference type="ARBA" id="ARBA00022692"/>
    </source>
</evidence>
<protein>
    <recommendedName>
        <fullName evidence="11">Olfactory receptor</fullName>
    </recommendedName>
</protein>
<feature type="transmembrane region" description="Helical" evidence="11">
    <location>
        <begin position="187"/>
        <end position="214"/>
    </location>
</feature>
<feature type="non-terminal residue" evidence="13">
    <location>
        <position position="295"/>
    </location>
</feature>
<feature type="transmembrane region" description="Helical" evidence="11">
    <location>
        <begin position="129"/>
        <end position="148"/>
    </location>
</feature>
<evidence type="ECO:0000256" key="8">
    <source>
        <dbReference type="ARBA" id="ARBA00023180"/>
    </source>
</evidence>
<dbReference type="AlphaFoldDB" id="A0A093G9T7"/>
<evidence type="ECO:0000256" key="6">
    <source>
        <dbReference type="ARBA" id="ARBA00023136"/>
    </source>
</evidence>
<feature type="transmembrane region" description="Helical" evidence="11">
    <location>
        <begin position="15"/>
        <end position="41"/>
    </location>
</feature>
<reference evidence="13 14" key="1">
    <citation type="submission" date="2014-04" db="EMBL/GenBank/DDBJ databases">
        <title>Genome evolution of avian class.</title>
        <authorList>
            <person name="Zhang G."/>
            <person name="Li C."/>
        </authorList>
    </citation>
    <scope>NUCLEOTIDE SEQUENCE [LARGE SCALE GENOMIC DNA]</scope>
    <source>
        <strain evidence="13">BGI_N307</strain>
    </source>
</reference>
<gene>
    <name evidence="13" type="ORF">N307_09208</name>
</gene>
<dbReference type="EMBL" id="KL215850">
    <property type="protein sequence ID" value="KFV66975.1"/>
    <property type="molecule type" value="Genomic_DNA"/>
</dbReference>
<dbReference type="InterPro" id="IPR000276">
    <property type="entry name" value="GPCR_Rhodpsn"/>
</dbReference>
<evidence type="ECO:0000256" key="1">
    <source>
        <dbReference type="ARBA" id="ARBA00002936"/>
    </source>
</evidence>
<feature type="transmembrane region" description="Helical" evidence="11">
    <location>
        <begin position="261"/>
        <end position="280"/>
    </location>
</feature>
<dbReference type="PANTHER" id="PTHR48018">
    <property type="entry name" value="OLFACTORY RECEPTOR"/>
    <property type="match status" value="1"/>
</dbReference>
<keyword evidence="9 10" id="KW-0807">Transducer</keyword>
<evidence type="ECO:0000256" key="10">
    <source>
        <dbReference type="RuleBase" id="RU000688"/>
    </source>
</evidence>
<dbReference type="GO" id="GO:0004930">
    <property type="term" value="F:G protein-coupled receptor activity"/>
    <property type="evidence" value="ECO:0007669"/>
    <property type="project" value="UniProtKB-KW"/>
</dbReference>
<name>A0A093G9T7_DRYPU</name>
<keyword evidence="14" id="KW-1185">Reference proteome</keyword>
<feature type="transmembrane region" description="Helical" evidence="11">
    <location>
        <begin position="226"/>
        <end position="249"/>
    </location>
</feature>
<keyword evidence="5 10" id="KW-0297">G-protein coupled receptor</keyword>
<accession>A0A093G9T7</accession>